<gene>
    <name evidence="2" type="ORF">P879_10696</name>
</gene>
<dbReference type="Proteomes" id="UP000699462">
    <property type="component" value="Unassembled WGS sequence"/>
</dbReference>
<name>A0A8T0DAK7_9TREM</name>
<keyword evidence="3" id="KW-1185">Reference proteome</keyword>
<organism evidence="2 3">
    <name type="scientific">Paragonimus westermani</name>
    <dbReference type="NCBI Taxonomy" id="34504"/>
    <lineage>
        <taxon>Eukaryota</taxon>
        <taxon>Metazoa</taxon>
        <taxon>Spiralia</taxon>
        <taxon>Lophotrochozoa</taxon>
        <taxon>Platyhelminthes</taxon>
        <taxon>Trematoda</taxon>
        <taxon>Digenea</taxon>
        <taxon>Plagiorchiida</taxon>
        <taxon>Troglotremata</taxon>
        <taxon>Troglotrematidae</taxon>
        <taxon>Paragonimus</taxon>
    </lineage>
</organism>
<evidence type="ECO:0000256" key="1">
    <source>
        <dbReference type="SAM" id="MobiDB-lite"/>
    </source>
</evidence>
<dbReference type="AlphaFoldDB" id="A0A8T0DAK7"/>
<comment type="caution">
    <text evidence="2">The sequence shown here is derived from an EMBL/GenBank/DDBJ whole genome shotgun (WGS) entry which is preliminary data.</text>
</comment>
<evidence type="ECO:0000313" key="3">
    <source>
        <dbReference type="Proteomes" id="UP000699462"/>
    </source>
</evidence>
<dbReference type="EMBL" id="JTDF01010887">
    <property type="protein sequence ID" value="KAF8563727.1"/>
    <property type="molecule type" value="Genomic_DNA"/>
</dbReference>
<evidence type="ECO:0000313" key="2">
    <source>
        <dbReference type="EMBL" id="KAF8563727.1"/>
    </source>
</evidence>
<feature type="region of interest" description="Disordered" evidence="1">
    <location>
        <begin position="16"/>
        <end position="178"/>
    </location>
</feature>
<feature type="compositionally biased region" description="Polar residues" evidence="1">
    <location>
        <begin position="76"/>
        <end position="88"/>
    </location>
</feature>
<dbReference type="OrthoDB" id="10586584at2759"/>
<sequence>MTVEHCYEPQTCCGLRRCDRGRGGRGRGRDQFGGAGHEQQFGSRGGQRGASSGSPRPPFTEFQPQQPVPGPEIGLPTTTTESLPSQQPRGWGPSGWSSPPTQVIAQVETVVRQARRRRGKGGAKPSAEPVVSSDRASECPSPDSVNVISASEKPELEHPGPVGPQMGGAALVVQKSGL</sequence>
<accession>A0A8T0DAK7</accession>
<proteinExistence type="predicted"/>
<feature type="compositionally biased region" description="Basic and acidic residues" evidence="1">
    <location>
        <begin position="16"/>
        <end position="30"/>
    </location>
</feature>
<protein>
    <submittedName>
        <fullName evidence="2">Uncharacterized protein</fullName>
    </submittedName>
</protein>
<reference evidence="2 3" key="1">
    <citation type="submission" date="2019-07" db="EMBL/GenBank/DDBJ databases">
        <title>Annotation for the trematode Paragonimus westermani.</title>
        <authorList>
            <person name="Choi Y.-J."/>
        </authorList>
    </citation>
    <scope>NUCLEOTIDE SEQUENCE [LARGE SCALE GENOMIC DNA]</scope>
    <source>
        <strain evidence="2">180907_Pwestermani</strain>
    </source>
</reference>
<feature type="compositionally biased region" description="Polar residues" evidence="1">
    <location>
        <begin position="95"/>
        <end position="104"/>
    </location>
</feature>